<gene>
    <name evidence="10" type="ORF">ET445_02435</name>
</gene>
<feature type="domain" description="DAGKc" evidence="9">
    <location>
        <begin position="56"/>
        <end position="186"/>
    </location>
</feature>
<evidence type="ECO:0000256" key="4">
    <source>
        <dbReference type="ARBA" id="ARBA00022741"/>
    </source>
</evidence>
<dbReference type="AlphaFoldDB" id="A0A4P6FBS0"/>
<dbReference type="GO" id="GO:0005524">
    <property type="term" value="F:ATP binding"/>
    <property type="evidence" value="ECO:0007669"/>
    <property type="project" value="UniProtKB-KW"/>
</dbReference>
<keyword evidence="6" id="KW-0067">ATP-binding</keyword>
<evidence type="ECO:0000313" key="10">
    <source>
        <dbReference type="EMBL" id="QAY72363.1"/>
    </source>
</evidence>
<evidence type="ECO:0000256" key="3">
    <source>
        <dbReference type="ARBA" id="ARBA00022679"/>
    </source>
</evidence>
<dbReference type="InterPro" id="IPR016064">
    <property type="entry name" value="NAD/diacylglycerol_kinase_sf"/>
</dbReference>
<dbReference type="GO" id="GO:0008654">
    <property type="term" value="P:phospholipid biosynthetic process"/>
    <property type="evidence" value="ECO:0007669"/>
    <property type="project" value="UniProtKB-KW"/>
</dbReference>
<keyword evidence="8" id="KW-1208">Phospholipid metabolism</keyword>
<dbReference type="PANTHER" id="PTHR12358">
    <property type="entry name" value="SPHINGOSINE KINASE"/>
    <property type="match status" value="1"/>
</dbReference>
<dbReference type="Gene3D" id="3.40.50.10330">
    <property type="entry name" value="Probable inorganic polyphosphate/atp-NAD kinase, domain 1"/>
    <property type="match status" value="1"/>
</dbReference>
<dbReference type="EMBL" id="CP035491">
    <property type="protein sequence ID" value="QAY72363.1"/>
    <property type="molecule type" value="Genomic_DNA"/>
</dbReference>
<reference evidence="10 11" key="1">
    <citation type="submission" date="2019-01" db="EMBL/GenBank/DDBJ databases">
        <title>Genome sequencing of strain FW100M-8.</title>
        <authorList>
            <person name="Heo J."/>
            <person name="Kim S.-J."/>
            <person name="Kim J.-S."/>
            <person name="Hong S.-B."/>
            <person name="Kwon S.-W."/>
        </authorList>
    </citation>
    <scope>NUCLEOTIDE SEQUENCE [LARGE SCALE GENOMIC DNA]</scope>
    <source>
        <strain evidence="10 11">FW100M-8</strain>
    </source>
</reference>
<evidence type="ECO:0000256" key="7">
    <source>
        <dbReference type="ARBA" id="ARBA00023209"/>
    </source>
</evidence>
<keyword evidence="3" id="KW-0808">Transferase</keyword>
<evidence type="ECO:0000256" key="1">
    <source>
        <dbReference type="ARBA" id="ARBA00001946"/>
    </source>
</evidence>
<dbReference type="GO" id="GO:0016301">
    <property type="term" value="F:kinase activity"/>
    <property type="evidence" value="ECO:0007669"/>
    <property type="project" value="UniProtKB-KW"/>
</dbReference>
<comment type="similarity">
    <text evidence="2">Belongs to the diacylglycerol/lipid kinase family.</text>
</comment>
<dbReference type="KEGG" id="agf:ET445_02435"/>
<dbReference type="SMART" id="SM00046">
    <property type="entry name" value="DAGKc"/>
    <property type="match status" value="1"/>
</dbReference>
<dbReference type="Proteomes" id="UP000291259">
    <property type="component" value="Chromosome"/>
</dbReference>
<keyword evidence="4" id="KW-0547">Nucleotide-binding</keyword>
<keyword evidence="11" id="KW-1185">Reference proteome</keyword>
<dbReference type="Pfam" id="PF00781">
    <property type="entry name" value="DAGK_cat"/>
    <property type="match status" value="1"/>
</dbReference>
<dbReference type="Pfam" id="PF19279">
    <property type="entry name" value="YegS_C"/>
    <property type="match status" value="1"/>
</dbReference>
<sequence>MLDQVGILAKEHGVDHACQSSRAAFEARMPRRHRPRPARCRRLASVSGADGSQADVSRPRAVVIANPSKQGIAALRTAVEHAEARQGYAPSVWLDTTEADPGHGQAREAIALGADLVIAAGGDGTVRSVAAGLRGSGVPMGIVPLGTGNLFARNLNLPVNDTGDAVVIAFAGVERRVDALVAEVTRADGDVESHVSLVMAGIGIDATMIANTNPELKKRVGWLAYVDAGLRVLPASEPFRVGYRIDGGRHHHPKASSILVANLGVLPGNIEFVPDASIDDGLLDVVVLQPRNLWGWLFVWRTITWENQVRKTALGRQFLDLTGGKRRREVVYGSGKRVTVAIEGDAQEFEIDGDELGSVVAGDFRVDPGALVMRVAE</sequence>
<evidence type="ECO:0000256" key="5">
    <source>
        <dbReference type="ARBA" id="ARBA00022777"/>
    </source>
</evidence>
<evidence type="ECO:0000256" key="6">
    <source>
        <dbReference type="ARBA" id="ARBA00022840"/>
    </source>
</evidence>
<keyword evidence="5" id="KW-0418">Kinase</keyword>
<dbReference type="Gene3D" id="2.60.200.40">
    <property type="match status" value="1"/>
</dbReference>
<comment type="cofactor">
    <cofactor evidence="1">
        <name>Mg(2+)</name>
        <dbReference type="ChEBI" id="CHEBI:18420"/>
    </cofactor>
</comment>
<dbReference type="SUPFAM" id="SSF111331">
    <property type="entry name" value="NAD kinase/diacylglycerol kinase-like"/>
    <property type="match status" value="1"/>
</dbReference>
<dbReference type="PROSITE" id="PS50146">
    <property type="entry name" value="DAGK"/>
    <property type="match status" value="1"/>
</dbReference>
<evidence type="ECO:0000259" key="9">
    <source>
        <dbReference type="PROSITE" id="PS50146"/>
    </source>
</evidence>
<name>A0A4P6FBS0_9MICO</name>
<proteinExistence type="inferred from homology"/>
<dbReference type="InterPro" id="IPR050187">
    <property type="entry name" value="Lipid_Phosphate_FormReg"/>
</dbReference>
<dbReference type="InterPro" id="IPR045540">
    <property type="entry name" value="YegS/DAGK_C"/>
</dbReference>
<protein>
    <recommendedName>
        <fullName evidence="9">DAGKc domain-containing protein</fullName>
    </recommendedName>
</protein>
<keyword evidence="7" id="KW-0594">Phospholipid biosynthesis</keyword>
<evidence type="ECO:0000256" key="2">
    <source>
        <dbReference type="ARBA" id="ARBA00005983"/>
    </source>
</evidence>
<dbReference type="InterPro" id="IPR001206">
    <property type="entry name" value="Diacylglycerol_kinase_cat_dom"/>
</dbReference>
<keyword evidence="7" id="KW-0443">Lipid metabolism</keyword>
<evidence type="ECO:0000313" key="11">
    <source>
        <dbReference type="Proteomes" id="UP000291259"/>
    </source>
</evidence>
<accession>A0A4P6FBS0</accession>
<keyword evidence="7" id="KW-0444">Lipid biosynthesis</keyword>
<organism evidence="10 11">
    <name type="scientific">Agromyces protaetiae</name>
    <dbReference type="NCBI Taxonomy" id="2509455"/>
    <lineage>
        <taxon>Bacteria</taxon>
        <taxon>Bacillati</taxon>
        <taxon>Actinomycetota</taxon>
        <taxon>Actinomycetes</taxon>
        <taxon>Micrococcales</taxon>
        <taxon>Microbacteriaceae</taxon>
        <taxon>Agromyces</taxon>
    </lineage>
</organism>
<dbReference type="InterPro" id="IPR017438">
    <property type="entry name" value="ATP-NAD_kinase_N"/>
</dbReference>
<dbReference type="PANTHER" id="PTHR12358:SF54">
    <property type="entry name" value="SPHINGOSINE KINASE RELATED PROTEIN"/>
    <property type="match status" value="1"/>
</dbReference>
<evidence type="ECO:0000256" key="8">
    <source>
        <dbReference type="ARBA" id="ARBA00023264"/>
    </source>
</evidence>
<dbReference type="OrthoDB" id="3171056at2"/>